<dbReference type="Proteomes" id="UP000199025">
    <property type="component" value="Unassembled WGS sequence"/>
</dbReference>
<name>A0A1I4CV03_9PSEU</name>
<feature type="transmembrane region" description="Helical" evidence="7">
    <location>
        <begin position="257"/>
        <end position="282"/>
    </location>
</feature>
<feature type="transmembrane region" description="Helical" evidence="7">
    <location>
        <begin position="81"/>
        <end position="102"/>
    </location>
</feature>
<proteinExistence type="inferred from homology"/>
<protein>
    <submittedName>
        <fullName evidence="9">Threonine/homoserine efflux transporter RhtA</fullName>
    </submittedName>
</protein>
<evidence type="ECO:0000313" key="9">
    <source>
        <dbReference type="EMBL" id="SFK85108.1"/>
    </source>
</evidence>
<evidence type="ECO:0000256" key="2">
    <source>
        <dbReference type="ARBA" id="ARBA00007362"/>
    </source>
</evidence>
<gene>
    <name evidence="9" type="ORF">SAMN05421835_13811</name>
</gene>
<accession>A0A1I4CV03</accession>
<dbReference type="Gene3D" id="1.10.3730.20">
    <property type="match status" value="1"/>
</dbReference>
<dbReference type="RefSeq" id="WP_218153606.1">
    <property type="nucleotide sequence ID" value="NZ_CBDRCA010000008.1"/>
</dbReference>
<dbReference type="PANTHER" id="PTHR42920:SF11">
    <property type="entry name" value="INNER MEMBRANE PROTEIN YTFF"/>
    <property type="match status" value="1"/>
</dbReference>
<feature type="transmembrane region" description="Helical" evidence="7">
    <location>
        <begin position="51"/>
        <end position="69"/>
    </location>
</feature>
<dbReference type="AlphaFoldDB" id="A0A1I4CV03"/>
<reference evidence="9 10" key="1">
    <citation type="submission" date="2016-10" db="EMBL/GenBank/DDBJ databases">
        <authorList>
            <person name="de Groot N.N."/>
        </authorList>
    </citation>
    <scope>NUCLEOTIDE SEQUENCE [LARGE SCALE GENOMIC DNA]</scope>
    <source>
        <strain evidence="9 10">DSM 44468</strain>
    </source>
</reference>
<dbReference type="GO" id="GO:0005886">
    <property type="term" value="C:plasma membrane"/>
    <property type="evidence" value="ECO:0007669"/>
    <property type="project" value="UniProtKB-SubCell"/>
</dbReference>
<dbReference type="InterPro" id="IPR000620">
    <property type="entry name" value="EamA_dom"/>
</dbReference>
<keyword evidence="5 7" id="KW-1133">Transmembrane helix</keyword>
<feature type="transmembrane region" description="Helical" evidence="7">
    <location>
        <begin position="232"/>
        <end position="250"/>
    </location>
</feature>
<dbReference type="EMBL" id="FORP01000038">
    <property type="protein sequence ID" value="SFK85108.1"/>
    <property type="molecule type" value="Genomic_DNA"/>
</dbReference>
<evidence type="ECO:0000256" key="1">
    <source>
        <dbReference type="ARBA" id="ARBA00004651"/>
    </source>
</evidence>
<comment type="similarity">
    <text evidence="2">Belongs to the EamA transporter family.</text>
</comment>
<dbReference type="Pfam" id="PF00892">
    <property type="entry name" value="EamA"/>
    <property type="match status" value="2"/>
</dbReference>
<evidence type="ECO:0000256" key="3">
    <source>
        <dbReference type="ARBA" id="ARBA00022475"/>
    </source>
</evidence>
<organism evidence="9 10">
    <name type="scientific">Amycolatopsis sacchari</name>
    <dbReference type="NCBI Taxonomy" id="115433"/>
    <lineage>
        <taxon>Bacteria</taxon>
        <taxon>Bacillati</taxon>
        <taxon>Actinomycetota</taxon>
        <taxon>Actinomycetes</taxon>
        <taxon>Pseudonocardiales</taxon>
        <taxon>Pseudonocardiaceae</taxon>
        <taxon>Amycolatopsis</taxon>
    </lineage>
</organism>
<feature type="transmembrane region" description="Helical" evidence="7">
    <location>
        <begin position="21"/>
        <end position="45"/>
    </location>
</feature>
<evidence type="ECO:0000313" key="10">
    <source>
        <dbReference type="Proteomes" id="UP000199025"/>
    </source>
</evidence>
<comment type="subcellular location">
    <subcellularLocation>
        <location evidence="1">Cell membrane</location>
        <topology evidence="1">Multi-pass membrane protein</topology>
    </subcellularLocation>
</comment>
<keyword evidence="4 7" id="KW-0812">Transmembrane</keyword>
<feature type="transmembrane region" description="Helical" evidence="7">
    <location>
        <begin position="163"/>
        <end position="182"/>
    </location>
</feature>
<keyword evidence="10" id="KW-1185">Reference proteome</keyword>
<dbReference type="STRING" id="115433.SAMN05421835_13811"/>
<feature type="transmembrane region" description="Helical" evidence="7">
    <location>
        <begin position="288"/>
        <end position="307"/>
    </location>
</feature>
<evidence type="ECO:0000259" key="8">
    <source>
        <dbReference type="Pfam" id="PF00892"/>
    </source>
</evidence>
<evidence type="ECO:0000256" key="5">
    <source>
        <dbReference type="ARBA" id="ARBA00022989"/>
    </source>
</evidence>
<sequence length="328" mass="33925">MSLELPAVRPQRISSRGRGTALILVSSVCFGSSGTIAKPAMLAGFSPEQVAAARIGLAAVVLVVAAALFRPRLLRVRRAEWPVVLGYGMLGVAGVQLCYFVAVGRLPVGIAILLEFTSPVLIALWTRFVRGVRLSRVMWLGIGLAMLGLALVAEVWEGLSLDAVGLLAGLGGALCSAAYFLLGEHGAATRDPLGLVLWGMVVGAVVVCAVSPPWRLSGLDAVTDFGPWHPPVWLLLVAVALLSTMFAYGLGTSALRYLPAAVASVLGLLEPVIATASAWALLGEALSWVQLAGAVVLLGGAALVQYVHSRQSGQAQPAVGQESPASAP</sequence>
<feature type="transmembrane region" description="Helical" evidence="7">
    <location>
        <begin position="194"/>
        <end position="212"/>
    </location>
</feature>
<feature type="domain" description="EamA" evidence="8">
    <location>
        <begin position="165"/>
        <end position="304"/>
    </location>
</feature>
<dbReference type="SUPFAM" id="SSF103481">
    <property type="entry name" value="Multidrug resistance efflux transporter EmrE"/>
    <property type="match status" value="2"/>
</dbReference>
<keyword evidence="3" id="KW-1003">Cell membrane</keyword>
<feature type="domain" description="EamA" evidence="8">
    <location>
        <begin position="19"/>
        <end position="152"/>
    </location>
</feature>
<dbReference type="InterPro" id="IPR051258">
    <property type="entry name" value="Diverse_Substrate_Transporter"/>
</dbReference>
<evidence type="ECO:0000256" key="7">
    <source>
        <dbReference type="SAM" id="Phobius"/>
    </source>
</evidence>
<dbReference type="PANTHER" id="PTHR42920">
    <property type="entry name" value="OS03G0707200 PROTEIN-RELATED"/>
    <property type="match status" value="1"/>
</dbReference>
<feature type="transmembrane region" description="Helical" evidence="7">
    <location>
        <begin position="108"/>
        <end position="125"/>
    </location>
</feature>
<feature type="transmembrane region" description="Helical" evidence="7">
    <location>
        <begin position="137"/>
        <end position="157"/>
    </location>
</feature>
<dbReference type="InterPro" id="IPR037185">
    <property type="entry name" value="EmrE-like"/>
</dbReference>
<evidence type="ECO:0000256" key="4">
    <source>
        <dbReference type="ARBA" id="ARBA00022692"/>
    </source>
</evidence>
<evidence type="ECO:0000256" key="6">
    <source>
        <dbReference type="ARBA" id="ARBA00023136"/>
    </source>
</evidence>
<keyword evidence="6 7" id="KW-0472">Membrane</keyword>